<accession>A0A8T0LCD6</accession>
<gene>
    <name evidence="1" type="ORF">HKW66_Vig0040740</name>
</gene>
<evidence type="ECO:0000313" key="1">
    <source>
        <dbReference type="EMBL" id="KAG2409252.1"/>
    </source>
</evidence>
<dbReference type="EMBL" id="JABFOF010000001">
    <property type="protein sequence ID" value="KAG2409252.1"/>
    <property type="molecule type" value="Genomic_DNA"/>
</dbReference>
<dbReference type="InterPro" id="IPR034574">
    <property type="entry name" value="SDH6"/>
</dbReference>
<evidence type="ECO:0000313" key="2">
    <source>
        <dbReference type="Proteomes" id="UP000743370"/>
    </source>
</evidence>
<dbReference type="PANTHER" id="PTHR36708">
    <property type="entry name" value="SUCCINATE DEHYDROGENASE SUBUNIT 6, MITOCHONDRIAL"/>
    <property type="match status" value="1"/>
</dbReference>
<dbReference type="AlphaFoldDB" id="A0A8T0LCD6"/>
<sequence>MADNSQGSSSQSYWEGYKEFWSERFSFLENYSKFIKRDKPIPSWSSSDVEEFIASDPVHGPVLKSAREAVQFGIGGSALGALFTAGYAWKYSRSLHGAGLSFLAGGIFGWTFGHEIANHALQLYRVDTLTAEVKFLEWWNKKSGGYMILFDDLQWLFKRENRIGINQSQWNIYNIEETTDTRRNGASATGVGWRDCARLINEVAKELYYNRTFGVLLLQATFEAFDAALRFQMMMPCYGKIDTWRSPSEPPKEAILNQNVEYLKTMTMQKFWGGGSAREFEGFMCRTTFTDVKELDQSPSCSDKAEV</sequence>
<comment type="caution">
    <text evidence="1">The sequence shown here is derived from an EMBL/GenBank/DDBJ whole genome shotgun (WGS) entry which is preliminary data.</text>
</comment>
<organism evidence="1 2">
    <name type="scientific">Phaseolus angularis</name>
    <name type="common">Azuki bean</name>
    <name type="synonym">Vigna angularis</name>
    <dbReference type="NCBI Taxonomy" id="3914"/>
    <lineage>
        <taxon>Eukaryota</taxon>
        <taxon>Viridiplantae</taxon>
        <taxon>Streptophyta</taxon>
        <taxon>Embryophyta</taxon>
        <taxon>Tracheophyta</taxon>
        <taxon>Spermatophyta</taxon>
        <taxon>Magnoliopsida</taxon>
        <taxon>eudicotyledons</taxon>
        <taxon>Gunneridae</taxon>
        <taxon>Pentapetalae</taxon>
        <taxon>rosids</taxon>
        <taxon>fabids</taxon>
        <taxon>Fabales</taxon>
        <taxon>Fabaceae</taxon>
        <taxon>Papilionoideae</taxon>
        <taxon>50 kb inversion clade</taxon>
        <taxon>NPAAA clade</taxon>
        <taxon>indigoferoid/millettioid clade</taxon>
        <taxon>Phaseoleae</taxon>
        <taxon>Vigna</taxon>
    </lineage>
</organism>
<dbReference type="Proteomes" id="UP000743370">
    <property type="component" value="Unassembled WGS sequence"/>
</dbReference>
<name>A0A8T0LCD6_PHAAN</name>
<dbReference type="GO" id="GO:0045273">
    <property type="term" value="C:respiratory chain complex II (succinate dehydrogenase)"/>
    <property type="evidence" value="ECO:0007669"/>
    <property type="project" value="InterPro"/>
</dbReference>
<reference evidence="1 2" key="1">
    <citation type="submission" date="2020-05" db="EMBL/GenBank/DDBJ databases">
        <title>Vigna angularis (adzuki bean) Var. LongXiaoDou No. 4 denovo assembly.</title>
        <authorList>
            <person name="Xiang H."/>
        </authorList>
    </citation>
    <scope>NUCLEOTIDE SEQUENCE [LARGE SCALE GENOMIC DNA]</scope>
    <source>
        <tissue evidence="1">Leaf</tissue>
    </source>
</reference>
<dbReference type="PANTHER" id="PTHR36708:SF1">
    <property type="entry name" value="SUCCINATE DEHYDROGENASE SUBUNIT 6, MITOCHONDRIAL"/>
    <property type="match status" value="1"/>
</dbReference>
<proteinExistence type="predicted"/>
<protein>
    <submittedName>
        <fullName evidence="1">Succinate dehydrogenase subunit 6</fullName>
    </submittedName>
</protein>